<evidence type="ECO:0000313" key="1">
    <source>
        <dbReference type="EMBL" id="OHV42203.1"/>
    </source>
</evidence>
<accession>A0A1S1R5I5</accession>
<proteinExistence type="predicted"/>
<dbReference type="EMBL" id="MAXA01000047">
    <property type="protein sequence ID" value="OHV42203.1"/>
    <property type="molecule type" value="Genomic_DNA"/>
</dbReference>
<dbReference type="Proteomes" id="UP000179769">
    <property type="component" value="Unassembled WGS sequence"/>
</dbReference>
<evidence type="ECO:0000313" key="2">
    <source>
        <dbReference type="Proteomes" id="UP000179769"/>
    </source>
</evidence>
<dbReference type="AlphaFoldDB" id="A0A1S1R5I5"/>
<protein>
    <submittedName>
        <fullName evidence="1">Uncharacterized protein</fullName>
    </submittedName>
</protein>
<reference evidence="2" key="1">
    <citation type="submission" date="2016-07" db="EMBL/GenBank/DDBJ databases">
        <title>Frankia sp. NRRL B-16219 Genome sequencing.</title>
        <authorList>
            <person name="Ghodhbane-Gtari F."/>
            <person name="Swanson E."/>
            <person name="Gueddou A."/>
            <person name="Louati M."/>
            <person name="Nouioui I."/>
            <person name="Hezbri K."/>
            <person name="Abebe-Akele F."/>
            <person name="Simpson S."/>
            <person name="Morris K."/>
            <person name="Thomas K."/>
            <person name="Gtari M."/>
            <person name="Tisa L.S."/>
        </authorList>
    </citation>
    <scope>NUCLEOTIDE SEQUENCE [LARGE SCALE GENOMIC DNA]</scope>
    <source>
        <strain evidence="2">NRRL B-16219</strain>
    </source>
</reference>
<keyword evidence="2" id="KW-1185">Reference proteome</keyword>
<gene>
    <name evidence="1" type="ORF">BBK14_11315</name>
</gene>
<name>A0A1S1R5I5_9ACTN</name>
<organism evidence="1 2">
    <name type="scientific">Parafrankia soli</name>
    <dbReference type="NCBI Taxonomy" id="2599596"/>
    <lineage>
        <taxon>Bacteria</taxon>
        <taxon>Bacillati</taxon>
        <taxon>Actinomycetota</taxon>
        <taxon>Actinomycetes</taxon>
        <taxon>Frankiales</taxon>
        <taxon>Frankiaceae</taxon>
        <taxon>Parafrankia</taxon>
    </lineage>
</organism>
<comment type="caution">
    <text evidence="1">The sequence shown here is derived from an EMBL/GenBank/DDBJ whole genome shotgun (WGS) entry which is preliminary data.</text>
</comment>
<sequence>MVEVTAEVPAGLDEAATIAMFDALDDLGIGGIGSSCPAAEFEARLDQDERLRDFARWVVSTDDLPGVERVGITRHQIAQRARQALGQESHDD</sequence>